<dbReference type="PANTHER" id="PTHR38340">
    <property type="entry name" value="S-LAYER PROTEIN"/>
    <property type="match status" value="1"/>
</dbReference>
<dbReference type="Gene3D" id="2.150.10.10">
    <property type="entry name" value="Serralysin-like metalloprotease, C-terminal"/>
    <property type="match status" value="2"/>
</dbReference>
<evidence type="ECO:0000313" key="5">
    <source>
        <dbReference type="Proteomes" id="UP000032232"/>
    </source>
</evidence>
<dbReference type="PROSITE" id="PS00330">
    <property type="entry name" value="HEMOLYSIN_CALCIUM"/>
    <property type="match status" value="2"/>
</dbReference>
<comment type="caution">
    <text evidence="4">The sequence shown here is derived from an EMBL/GenBank/DDBJ whole genome shotgun (WGS) entry which is preliminary data.</text>
</comment>
<sequence>MLYSMPNGVSRNSGGDAFLQFFDVAGNALTAPVSIASDASGTQVNAKMAMLPDGGFVVAYQQMDAPGGRYDFNSHDVFVRTFDADGNPTGEEMLVHDGSDGVQSLIDLSVAEDGTVRIAYSDRAESTDVSGSATFVQTFAVEGSGEPAETTLPETPVRYVGTKGDDVATGSSLDDNLKGKKGDDVLSGLEGDDRLKGNNGNDDLSGGEGNDRLKGGKGDDTLDGGAGDDRLIGNQGADTFSFDATQDQGRDVIAKFDEFDTILIEGASAEDVSVTEARKGALIEYDGGTILVKGADVDEVTDALMF</sequence>
<dbReference type="PANTHER" id="PTHR38340:SF1">
    <property type="entry name" value="S-LAYER PROTEIN"/>
    <property type="match status" value="1"/>
</dbReference>
<evidence type="ECO:0000313" key="4">
    <source>
        <dbReference type="EMBL" id="KIT16797.1"/>
    </source>
</evidence>
<reference evidence="4 5" key="1">
    <citation type="submission" date="2015-02" db="EMBL/GenBank/DDBJ databases">
        <title>Genome Sequence of Jannaschia aquimarina DSM28248, a member of the Roseobacter clade.</title>
        <authorList>
            <person name="Voget S."/>
            <person name="Daniel R."/>
        </authorList>
    </citation>
    <scope>NUCLEOTIDE SEQUENCE [LARGE SCALE GENOMIC DNA]</scope>
    <source>
        <strain evidence="4 5">GSW-M26</strain>
    </source>
</reference>
<dbReference type="EMBL" id="JYFE01000027">
    <property type="protein sequence ID" value="KIT16797.1"/>
    <property type="molecule type" value="Genomic_DNA"/>
</dbReference>
<dbReference type="InterPro" id="IPR018511">
    <property type="entry name" value="Hemolysin-typ_Ca-bd_CS"/>
</dbReference>
<dbReference type="GO" id="GO:0005509">
    <property type="term" value="F:calcium ion binding"/>
    <property type="evidence" value="ECO:0007669"/>
    <property type="project" value="InterPro"/>
</dbReference>
<feature type="compositionally biased region" description="Basic and acidic residues" evidence="3">
    <location>
        <begin position="175"/>
        <end position="184"/>
    </location>
</feature>
<feature type="region of interest" description="Disordered" evidence="3">
    <location>
        <begin position="141"/>
        <end position="230"/>
    </location>
</feature>
<keyword evidence="4" id="KW-0413">Isomerase</keyword>
<dbReference type="PATRIC" id="fig|935700.4.peg.1642"/>
<name>A0A0D1CPX8_9RHOB</name>
<dbReference type="AlphaFoldDB" id="A0A0D1CPX8"/>
<dbReference type="Pfam" id="PF00353">
    <property type="entry name" value="HemolysinCabind"/>
    <property type="match status" value="2"/>
</dbReference>
<evidence type="ECO:0000256" key="2">
    <source>
        <dbReference type="ARBA" id="ARBA00022525"/>
    </source>
</evidence>
<dbReference type="InterPro" id="IPR011049">
    <property type="entry name" value="Serralysin-like_metalloprot_C"/>
</dbReference>
<accession>A0A0D1CPX8</accession>
<dbReference type="GO" id="GO:0016853">
    <property type="term" value="F:isomerase activity"/>
    <property type="evidence" value="ECO:0007669"/>
    <property type="project" value="UniProtKB-KW"/>
</dbReference>
<protein>
    <submittedName>
        <fullName evidence="4">AlgE4 protein</fullName>
        <ecNumber evidence="4">5.1.3.-</ecNumber>
    </submittedName>
</protein>
<dbReference type="InterPro" id="IPR001343">
    <property type="entry name" value="Hemolysn_Ca-bd"/>
</dbReference>
<evidence type="ECO:0000256" key="3">
    <source>
        <dbReference type="SAM" id="MobiDB-lite"/>
    </source>
</evidence>
<dbReference type="Proteomes" id="UP000032232">
    <property type="component" value="Unassembled WGS sequence"/>
</dbReference>
<dbReference type="InterPro" id="IPR050557">
    <property type="entry name" value="RTX_toxin/Mannuronan_C5-epim"/>
</dbReference>
<evidence type="ECO:0000256" key="1">
    <source>
        <dbReference type="ARBA" id="ARBA00004613"/>
    </source>
</evidence>
<dbReference type="PRINTS" id="PR00313">
    <property type="entry name" value="CABNDNGRPT"/>
</dbReference>
<feature type="compositionally biased region" description="Basic and acidic residues" evidence="3">
    <location>
        <begin position="209"/>
        <end position="220"/>
    </location>
</feature>
<dbReference type="OrthoDB" id="7652419at2"/>
<dbReference type="EC" id="5.1.3.-" evidence="4"/>
<keyword evidence="2" id="KW-0964">Secreted</keyword>
<dbReference type="SUPFAM" id="SSF51120">
    <property type="entry name" value="beta-Roll"/>
    <property type="match status" value="1"/>
</dbReference>
<dbReference type="GO" id="GO:0005576">
    <property type="term" value="C:extracellular region"/>
    <property type="evidence" value="ECO:0007669"/>
    <property type="project" value="UniProtKB-SubCell"/>
</dbReference>
<proteinExistence type="predicted"/>
<organism evidence="4 5">
    <name type="scientific">Jannaschia aquimarina</name>
    <dbReference type="NCBI Taxonomy" id="935700"/>
    <lineage>
        <taxon>Bacteria</taxon>
        <taxon>Pseudomonadati</taxon>
        <taxon>Pseudomonadota</taxon>
        <taxon>Alphaproteobacteria</taxon>
        <taxon>Rhodobacterales</taxon>
        <taxon>Roseobacteraceae</taxon>
        <taxon>Jannaschia</taxon>
    </lineage>
</organism>
<keyword evidence="5" id="KW-1185">Reference proteome</keyword>
<comment type="subcellular location">
    <subcellularLocation>
        <location evidence="1">Secreted</location>
    </subcellularLocation>
</comment>
<gene>
    <name evidence="4" type="primary">algE4</name>
    <name evidence="4" type="ORF">jaqu_15850</name>
</gene>
<dbReference type="STRING" id="935700.jaqu_15850"/>